<keyword evidence="1" id="KW-0472">Membrane</keyword>
<sequence>MIKNKQIIYYFFILKKVNIFYCFLIFCMMFSYINYYIKNDQNIVQKYIKSNKFVNIIENNEFYKRSYINKIFIKHNINFFVIQVATYSSENEAWNRYRIFKNEFCLNAFIEKVLINNEIKFRLLVGPFRNIEVANNVKNKLFILGYNNSVILNSE</sequence>
<keyword evidence="4" id="KW-1185">Reference proteome</keyword>
<evidence type="ECO:0000256" key="1">
    <source>
        <dbReference type="SAM" id="Phobius"/>
    </source>
</evidence>
<reference evidence="3 4" key="1">
    <citation type="journal article" date="2018" name="Parasitology">
        <title>The reduced genome of Candidatus Kinetoplastibacterium sorsogonicusi, the endosymbiont of Kentomonas sorsogonicus (Trypanosomatidae): loss of the haem-synthesis pathway.</title>
        <authorList>
            <person name="Silva F.M."/>
            <person name="Kostygov A.Y."/>
            <person name="Spodareva V.V."/>
            <person name="Butenko A."/>
            <person name="Tossou R."/>
            <person name="Lukes J."/>
            <person name="Yurchenko V."/>
            <person name="Alves J.M.P."/>
        </authorList>
    </citation>
    <scope>NUCLEOTIDE SEQUENCE [LARGE SCALE GENOMIC DNA]</scope>
    <source>
        <strain evidence="3 4">MF-08</strain>
    </source>
</reference>
<dbReference type="Proteomes" id="UP000266796">
    <property type="component" value="Chromosome"/>
</dbReference>
<evidence type="ECO:0000259" key="2">
    <source>
        <dbReference type="PROSITE" id="PS51724"/>
    </source>
</evidence>
<dbReference type="EMBL" id="CP025628">
    <property type="protein sequence ID" value="AWD32418.1"/>
    <property type="molecule type" value="Genomic_DNA"/>
</dbReference>
<accession>A0A3Q8EWY1</accession>
<gene>
    <name evidence="3" type="ORF">CKSOR_00297</name>
</gene>
<feature type="transmembrane region" description="Helical" evidence="1">
    <location>
        <begin position="7"/>
        <end position="33"/>
    </location>
</feature>
<organism evidence="3 4">
    <name type="scientific">Candidatus Kinetoplastidibacterium kentomonadis</name>
    <dbReference type="NCBI Taxonomy" id="1576550"/>
    <lineage>
        <taxon>Bacteria</taxon>
        <taxon>Pseudomonadati</taxon>
        <taxon>Pseudomonadota</taxon>
        <taxon>Betaproteobacteria</taxon>
        <taxon>Candidatus Kinetoplastidibacterium</taxon>
    </lineage>
</organism>
<protein>
    <recommendedName>
        <fullName evidence="2">SPOR domain-containing protein</fullName>
    </recommendedName>
</protein>
<name>A0A3Q8EWY1_9PROT</name>
<keyword evidence="1" id="KW-1133">Transmembrane helix</keyword>
<dbReference type="KEGG" id="kso:CKSOR_00297"/>
<dbReference type="SUPFAM" id="SSF110997">
    <property type="entry name" value="Sporulation related repeat"/>
    <property type="match status" value="1"/>
</dbReference>
<dbReference type="PROSITE" id="PS51724">
    <property type="entry name" value="SPOR"/>
    <property type="match status" value="1"/>
</dbReference>
<dbReference type="GO" id="GO:0042834">
    <property type="term" value="F:peptidoglycan binding"/>
    <property type="evidence" value="ECO:0007669"/>
    <property type="project" value="InterPro"/>
</dbReference>
<proteinExistence type="predicted"/>
<dbReference type="RefSeq" id="WP_108673830.1">
    <property type="nucleotide sequence ID" value="NZ_CP025628.1"/>
</dbReference>
<dbReference type="Pfam" id="PF05036">
    <property type="entry name" value="SPOR"/>
    <property type="match status" value="1"/>
</dbReference>
<dbReference type="InterPro" id="IPR036680">
    <property type="entry name" value="SPOR-like_sf"/>
</dbReference>
<keyword evidence="1" id="KW-0812">Transmembrane</keyword>
<dbReference type="Gene3D" id="3.30.70.1070">
    <property type="entry name" value="Sporulation related repeat"/>
    <property type="match status" value="1"/>
</dbReference>
<evidence type="ECO:0000313" key="4">
    <source>
        <dbReference type="Proteomes" id="UP000266796"/>
    </source>
</evidence>
<dbReference type="InterPro" id="IPR007730">
    <property type="entry name" value="SPOR-like_dom"/>
</dbReference>
<feature type="domain" description="SPOR" evidence="2">
    <location>
        <begin position="74"/>
        <end position="154"/>
    </location>
</feature>
<dbReference type="AlphaFoldDB" id="A0A3Q8EWY1"/>
<evidence type="ECO:0000313" key="3">
    <source>
        <dbReference type="EMBL" id="AWD32418.1"/>
    </source>
</evidence>